<dbReference type="EMBL" id="JAHLQK010000006">
    <property type="protein sequence ID" value="MBU5677835.1"/>
    <property type="molecule type" value="Genomic_DNA"/>
</dbReference>
<dbReference type="Proteomes" id="UP000779508">
    <property type="component" value="Unassembled WGS sequence"/>
</dbReference>
<sequence>MALHSFSRTELLIGTDGLEKLKNSKIAVFGIGGVGTFAVEALARSGVSKFVLVDHDDICLTNINRQIHALRSTVGKAKVEVMKERILDINPKAEVTVYRELYNSESAEKLIADDYDYVVDAIDMVTSKLDLIERCKKRGISIISCMGAGNKLDPTRLEVSDIYKTSICPLAKVMRKELRKRGIKDLKVIYSKEEPITPLEIEGNSCKTNCICTNKETATCTARRQIPGSVSFVPSVAGLIIASQIVKDIIK</sequence>
<evidence type="ECO:0000313" key="2">
    <source>
        <dbReference type="EMBL" id="MBU5677835.1"/>
    </source>
</evidence>
<reference evidence="2 3" key="1">
    <citation type="submission" date="2021-06" db="EMBL/GenBank/DDBJ databases">
        <authorList>
            <person name="Sun Q."/>
            <person name="Li D."/>
        </authorList>
    </citation>
    <scope>NUCLEOTIDE SEQUENCE [LARGE SCALE GENOMIC DNA]</scope>
    <source>
        <strain evidence="2 3">MSJ-5</strain>
    </source>
</reference>
<dbReference type="PANTHER" id="PTHR43267">
    <property type="entry name" value="TRNA THREONYLCARBAMOYLADENOSINE DEHYDRATASE"/>
    <property type="match status" value="1"/>
</dbReference>
<dbReference type="RefSeq" id="WP_216418883.1">
    <property type="nucleotide sequence ID" value="NZ_JAHLQK010000006.1"/>
</dbReference>
<dbReference type="InterPro" id="IPR000594">
    <property type="entry name" value="ThiF_NAD_FAD-bd"/>
</dbReference>
<gene>
    <name evidence="2" type="ORF">KQI88_15565</name>
</gene>
<dbReference type="Pfam" id="PF00899">
    <property type="entry name" value="ThiF"/>
    <property type="match status" value="1"/>
</dbReference>
<feature type="domain" description="THIF-type NAD/FAD binding fold" evidence="1">
    <location>
        <begin position="11"/>
        <end position="247"/>
    </location>
</feature>
<accession>A0ABS6G8U7</accession>
<evidence type="ECO:0000313" key="3">
    <source>
        <dbReference type="Proteomes" id="UP000779508"/>
    </source>
</evidence>
<organism evidence="2 3">
    <name type="scientific">Alkaliphilus flagellatus</name>
    <dbReference type="NCBI Taxonomy" id="2841507"/>
    <lineage>
        <taxon>Bacteria</taxon>
        <taxon>Bacillati</taxon>
        <taxon>Bacillota</taxon>
        <taxon>Clostridia</taxon>
        <taxon>Peptostreptococcales</taxon>
        <taxon>Natronincolaceae</taxon>
        <taxon>Alkaliphilus</taxon>
    </lineage>
</organism>
<keyword evidence="3" id="KW-1185">Reference proteome</keyword>
<dbReference type="PANTHER" id="PTHR43267:SF1">
    <property type="entry name" value="TRNA THREONYLCARBAMOYLADENOSINE DEHYDRATASE"/>
    <property type="match status" value="1"/>
</dbReference>
<protein>
    <submittedName>
        <fullName evidence="2">tRNA threonylcarbamoyladenosine dehydratase</fullName>
    </submittedName>
</protein>
<comment type="caution">
    <text evidence="2">The sequence shown here is derived from an EMBL/GenBank/DDBJ whole genome shotgun (WGS) entry which is preliminary data.</text>
</comment>
<dbReference type="InterPro" id="IPR045886">
    <property type="entry name" value="ThiF/MoeB/HesA"/>
</dbReference>
<proteinExistence type="predicted"/>
<dbReference type="CDD" id="cd00755">
    <property type="entry name" value="YgdL_like"/>
    <property type="match status" value="1"/>
</dbReference>
<evidence type="ECO:0000259" key="1">
    <source>
        <dbReference type="Pfam" id="PF00899"/>
    </source>
</evidence>
<name>A0ABS6G8U7_9FIRM</name>